<sequence>MVGDFECSGEDIERDWVARTGCWSRTDWVLLTYEQVRAYELPATEGKSGDPRWPAFADRYGFDPRRPVQWEVEALEPAELQRLVLTAVDPYIDRYVLAWQVAREEGQRRALAAFLDGWDAAGGGSTVVALYGLPQDQAAAGARCSAARGERRPFSTRRSSSQSTLGCASTSASTKAVV</sequence>
<feature type="region of interest" description="Disordered" evidence="1">
    <location>
        <begin position="149"/>
        <end position="178"/>
    </location>
</feature>
<protein>
    <submittedName>
        <fullName evidence="2">Uncharacterized protein</fullName>
    </submittedName>
</protein>
<accession>A0ABZ1LR17</accession>
<keyword evidence="2" id="KW-0614">Plasmid</keyword>
<gene>
    <name evidence="2" type="ORF">OG814_42235</name>
</gene>
<dbReference type="EMBL" id="CP108189">
    <property type="protein sequence ID" value="WTR75876.1"/>
    <property type="molecule type" value="Genomic_DNA"/>
</dbReference>
<name>A0ABZ1LR17_9ACTN</name>
<dbReference type="RefSeq" id="WP_327166755.1">
    <property type="nucleotide sequence ID" value="NZ_CP108189.1"/>
</dbReference>
<keyword evidence="3" id="KW-1185">Reference proteome</keyword>
<feature type="compositionally biased region" description="Polar residues" evidence="1">
    <location>
        <begin position="156"/>
        <end position="178"/>
    </location>
</feature>
<evidence type="ECO:0000313" key="2">
    <source>
        <dbReference type="EMBL" id="WTR75876.1"/>
    </source>
</evidence>
<evidence type="ECO:0000256" key="1">
    <source>
        <dbReference type="SAM" id="MobiDB-lite"/>
    </source>
</evidence>
<dbReference type="Proteomes" id="UP001622594">
    <property type="component" value="Plasmid unnamed1"/>
</dbReference>
<organism evidence="2 3">
    <name type="scientific">Streptomyces zaomyceticus</name>
    <dbReference type="NCBI Taxonomy" id="68286"/>
    <lineage>
        <taxon>Bacteria</taxon>
        <taxon>Bacillati</taxon>
        <taxon>Actinomycetota</taxon>
        <taxon>Actinomycetes</taxon>
        <taxon>Kitasatosporales</taxon>
        <taxon>Streptomycetaceae</taxon>
        <taxon>Streptomyces</taxon>
    </lineage>
</organism>
<proteinExistence type="predicted"/>
<geneLocation type="plasmid" evidence="2 3">
    <name>unnamed1</name>
</geneLocation>
<evidence type="ECO:0000313" key="3">
    <source>
        <dbReference type="Proteomes" id="UP001622594"/>
    </source>
</evidence>
<reference evidence="2 3" key="1">
    <citation type="submission" date="2022-10" db="EMBL/GenBank/DDBJ databases">
        <title>The complete genomes of actinobacterial strains from the NBC collection.</title>
        <authorList>
            <person name="Joergensen T.S."/>
            <person name="Alvarez Arevalo M."/>
            <person name="Sterndorff E.B."/>
            <person name="Faurdal D."/>
            <person name="Vuksanovic O."/>
            <person name="Mourched A.-S."/>
            <person name="Charusanti P."/>
            <person name="Shaw S."/>
            <person name="Blin K."/>
            <person name="Weber T."/>
        </authorList>
    </citation>
    <scope>NUCLEOTIDE SEQUENCE [LARGE SCALE GENOMIC DNA]</scope>
    <source>
        <strain evidence="2 3">NBC_00123</strain>
        <plasmid evidence="2 3">unnamed1</plasmid>
    </source>
</reference>